<name>A0A1B9G431_9TREE</name>
<reference evidence="1" key="1">
    <citation type="submission" date="2013-07" db="EMBL/GenBank/DDBJ databases">
        <title>The Genome Sequence of Cryptococcus bestiolae CBS10118.</title>
        <authorList>
            <consortium name="The Broad Institute Genome Sequencing Platform"/>
            <person name="Cuomo C."/>
            <person name="Litvintseva A."/>
            <person name="Chen Y."/>
            <person name="Heitman J."/>
            <person name="Sun S."/>
            <person name="Springer D."/>
            <person name="Dromer F."/>
            <person name="Young S.K."/>
            <person name="Zeng Q."/>
            <person name="Gargeya S."/>
            <person name="Fitzgerald M."/>
            <person name="Abouelleil A."/>
            <person name="Alvarado L."/>
            <person name="Berlin A.M."/>
            <person name="Chapman S.B."/>
            <person name="Dewar J."/>
            <person name="Goldberg J."/>
            <person name="Griggs A."/>
            <person name="Gujja S."/>
            <person name="Hansen M."/>
            <person name="Howarth C."/>
            <person name="Imamovic A."/>
            <person name="Larimer J."/>
            <person name="McCowan C."/>
            <person name="Murphy C."/>
            <person name="Pearson M."/>
            <person name="Priest M."/>
            <person name="Roberts A."/>
            <person name="Saif S."/>
            <person name="Shea T."/>
            <person name="Sykes S."/>
            <person name="Wortman J."/>
            <person name="Nusbaum C."/>
            <person name="Birren B."/>
        </authorList>
    </citation>
    <scope>NUCLEOTIDE SEQUENCE [LARGE SCALE GENOMIC DNA]</scope>
    <source>
        <strain evidence="1">CBS 10118</strain>
    </source>
</reference>
<reference evidence="2" key="4">
    <citation type="submission" date="2024-02" db="EMBL/GenBank/DDBJ databases">
        <title>Comparative genomics of Cryptococcus and Kwoniella reveals pathogenesis evolution and contrasting modes of karyotype evolution via chromosome fusion or intercentromeric recombination.</title>
        <authorList>
            <person name="Coelho M.A."/>
            <person name="David-Palma M."/>
            <person name="Shea T."/>
            <person name="Bowers K."/>
            <person name="McGinley-Smith S."/>
            <person name="Mohammad A.W."/>
            <person name="Gnirke A."/>
            <person name="Yurkov A.M."/>
            <person name="Nowrousian M."/>
            <person name="Sun S."/>
            <person name="Cuomo C.A."/>
            <person name="Heitman J."/>
        </authorList>
    </citation>
    <scope>NUCLEOTIDE SEQUENCE</scope>
    <source>
        <strain evidence="2">CBS 10118</strain>
    </source>
</reference>
<dbReference type="Proteomes" id="UP000092730">
    <property type="component" value="Chromosome 1"/>
</dbReference>
<evidence type="ECO:0000313" key="3">
    <source>
        <dbReference type="Proteomes" id="UP000092730"/>
    </source>
</evidence>
<dbReference type="GeneID" id="30207822"/>
<dbReference type="AlphaFoldDB" id="A0A1B9G431"/>
<accession>A0A1B9G431</accession>
<sequence length="230" mass="26906">MVIVRDHLGDPDHSKFCSISEEEFKVWDKVLEIKYRTAEQIQAISTIREEVLSESQACLPPRGRSIMRTIDSTKCDFYRRSRKDLFKIMQTSPDQECQTDKPISLLRKGLAQIKKIRSEVAEEVDVIDAVCAETDRVNSIIRGQRSAREIIDDHENYEIFRAWYDDDERFAEITKFLEDFSHLEDQPPLTNCPHEVRSFLRNIANRDWSTFEPAQAIVYEIDRQLDCTAT</sequence>
<dbReference type="EMBL" id="CP144541">
    <property type="protein sequence ID" value="WVW78100.1"/>
    <property type="molecule type" value="Genomic_DNA"/>
</dbReference>
<reference evidence="1" key="3">
    <citation type="submission" date="2014-01" db="EMBL/GenBank/DDBJ databases">
        <title>Evolution of pathogenesis and genome organization in the Tremellales.</title>
        <authorList>
            <person name="Cuomo C."/>
            <person name="Litvintseva A."/>
            <person name="Heitman J."/>
            <person name="Chen Y."/>
            <person name="Sun S."/>
            <person name="Springer D."/>
            <person name="Dromer F."/>
            <person name="Young S."/>
            <person name="Zeng Q."/>
            <person name="Chapman S."/>
            <person name="Gujja S."/>
            <person name="Saif S."/>
            <person name="Birren B."/>
        </authorList>
    </citation>
    <scope>NUCLEOTIDE SEQUENCE</scope>
    <source>
        <strain evidence="1">CBS 10118</strain>
    </source>
</reference>
<dbReference type="EMBL" id="KI894020">
    <property type="protein sequence ID" value="OCF25750.1"/>
    <property type="molecule type" value="Genomic_DNA"/>
</dbReference>
<protein>
    <submittedName>
        <fullName evidence="1">Uncharacterized protein</fullName>
    </submittedName>
</protein>
<organism evidence="1">
    <name type="scientific">Kwoniella bestiolae CBS 10118</name>
    <dbReference type="NCBI Taxonomy" id="1296100"/>
    <lineage>
        <taxon>Eukaryota</taxon>
        <taxon>Fungi</taxon>
        <taxon>Dikarya</taxon>
        <taxon>Basidiomycota</taxon>
        <taxon>Agaricomycotina</taxon>
        <taxon>Tremellomycetes</taxon>
        <taxon>Tremellales</taxon>
        <taxon>Cryptococcaceae</taxon>
        <taxon>Kwoniella</taxon>
    </lineage>
</organism>
<keyword evidence="3" id="KW-1185">Reference proteome</keyword>
<dbReference type="VEuPathDB" id="FungiDB:I302_03423"/>
<evidence type="ECO:0000313" key="2">
    <source>
        <dbReference type="EMBL" id="WVW78100.1"/>
    </source>
</evidence>
<evidence type="ECO:0000313" key="1">
    <source>
        <dbReference type="EMBL" id="OCF25750.1"/>
    </source>
</evidence>
<dbReference type="RefSeq" id="XP_019046820.1">
    <property type="nucleotide sequence ID" value="XM_019190072.1"/>
</dbReference>
<dbReference type="KEGG" id="kbi:30207822"/>
<reference evidence="2" key="2">
    <citation type="submission" date="2013-07" db="EMBL/GenBank/DDBJ databases">
        <authorList>
            <consortium name="The Broad Institute Genome Sequencing Platform"/>
            <person name="Cuomo C."/>
            <person name="Litvintseva A."/>
            <person name="Chen Y."/>
            <person name="Heitman J."/>
            <person name="Sun S."/>
            <person name="Springer D."/>
            <person name="Dromer F."/>
            <person name="Young S.K."/>
            <person name="Zeng Q."/>
            <person name="Gargeya S."/>
            <person name="Fitzgerald M."/>
            <person name="Abouelleil A."/>
            <person name="Alvarado L."/>
            <person name="Berlin A.M."/>
            <person name="Chapman S.B."/>
            <person name="Dewar J."/>
            <person name="Goldberg J."/>
            <person name="Griggs A."/>
            <person name="Gujja S."/>
            <person name="Hansen M."/>
            <person name="Howarth C."/>
            <person name="Imamovic A."/>
            <person name="Larimer J."/>
            <person name="McCowan C."/>
            <person name="Murphy C."/>
            <person name="Pearson M."/>
            <person name="Priest M."/>
            <person name="Roberts A."/>
            <person name="Saif S."/>
            <person name="Shea T."/>
            <person name="Sykes S."/>
            <person name="Wortman J."/>
            <person name="Nusbaum C."/>
            <person name="Birren B."/>
        </authorList>
    </citation>
    <scope>NUCLEOTIDE SEQUENCE</scope>
    <source>
        <strain evidence="2">CBS 10118</strain>
    </source>
</reference>
<gene>
    <name evidence="1" type="ORF">I302_03423</name>
    <name evidence="2" type="ORF">I302_100051</name>
</gene>
<proteinExistence type="predicted"/>